<dbReference type="Proteomes" id="UP001324115">
    <property type="component" value="Unassembled WGS sequence"/>
</dbReference>
<gene>
    <name evidence="2" type="ORF">RGQ29_015269</name>
</gene>
<feature type="region of interest" description="Disordered" evidence="1">
    <location>
        <begin position="119"/>
        <end position="159"/>
    </location>
</feature>
<evidence type="ECO:0000256" key="1">
    <source>
        <dbReference type="SAM" id="MobiDB-lite"/>
    </source>
</evidence>
<dbReference type="EMBL" id="JAXUIC010000003">
    <property type="protein sequence ID" value="KAK4597681.1"/>
    <property type="molecule type" value="Genomic_DNA"/>
</dbReference>
<accession>A0AAN7FVC8</accession>
<feature type="compositionally biased region" description="Low complexity" evidence="1">
    <location>
        <begin position="119"/>
        <end position="133"/>
    </location>
</feature>
<evidence type="ECO:0000313" key="2">
    <source>
        <dbReference type="EMBL" id="KAK4597681.1"/>
    </source>
</evidence>
<dbReference type="AlphaFoldDB" id="A0AAN7FVC8"/>
<comment type="caution">
    <text evidence="2">The sequence shown here is derived from an EMBL/GenBank/DDBJ whole genome shotgun (WGS) entry which is preliminary data.</text>
</comment>
<protein>
    <submittedName>
        <fullName evidence="2">Uncharacterized protein</fullName>
    </submittedName>
</protein>
<proteinExistence type="predicted"/>
<sequence>MVLCIKISTPYYSTIKRGLYFVTQLHLHPSYIFKTKKSTQYMTHCIIMTLNSSKLSTPLPSRSNWLIITTHSSSVLDSPSRLSILFRLFGVMHSAPSVSYISKASLKSFIFSSSLPLSIKPTKSSNPSSPSPSESKDSITVSASSISNPPPIDSMQRHSSRAEILPSLSSSNCWNTRLYALHLFMVNSTTTEISLRLYKQSVQGEI</sequence>
<organism evidence="2 3">
    <name type="scientific">Quercus rubra</name>
    <name type="common">Northern red oak</name>
    <name type="synonym">Quercus borealis</name>
    <dbReference type="NCBI Taxonomy" id="3512"/>
    <lineage>
        <taxon>Eukaryota</taxon>
        <taxon>Viridiplantae</taxon>
        <taxon>Streptophyta</taxon>
        <taxon>Embryophyta</taxon>
        <taxon>Tracheophyta</taxon>
        <taxon>Spermatophyta</taxon>
        <taxon>Magnoliopsida</taxon>
        <taxon>eudicotyledons</taxon>
        <taxon>Gunneridae</taxon>
        <taxon>Pentapetalae</taxon>
        <taxon>rosids</taxon>
        <taxon>fabids</taxon>
        <taxon>Fagales</taxon>
        <taxon>Fagaceae</taxon>
        <taxon>Quercus</taxon>
    </lineage>
</organism>
<reference evidence="2 3" key="1">
    <citation type="journal article" date="2023" name="G3 (Bethesda)">
        <title>A haplotype-resolved chromosome-scale genome for Quercus rubra L. provides insights into the genetics of adaptive traits for red oak species.</title>
        <authorList>
            <person name="Kapoor B."/>
            <person name="Jenkins J."/>
            <person name="Schmutz J."/>
            <person name="Zhebentyayeva T."/>
            <person name="Kuelheim C."/>
            <person name="Coggeshall M."/>
            <person name="Heim C."/>
            <person name="Lasky J.R."/>
            <person name="Leites L."/>
            <person name="Islam-Faridi N."/>
            <person name="Romero-Severson J."/>
            <person name="DeLeo V.L."/>
            <person name="Lucas S.M."/>
            <person name="Lazic D."/>
            <person name="Gailing O."/>
            <person name="Carlson J."/>
            <person name="Staton M."/>
        </authorList>
    </citation>
    <scope>NUCLEOTIDE SEQUENCE [LARGE SCALE GENOMIC DNA]</scope>
    <source>
        <strain evidence="2">Pseudo-F2</strain>
    </source>
</reference>
<keyword evidence="3" id="KW-1185">Reference proteome</keyword>
<name>A0AAN7FVC8_QUERU</name>
<evidence type="ECO:0000313" key="3">
    <source>
        <dbReference type="Proteomes" id="UP001324115"/>
    </source>
</evidence>